<gene>
    <name evidence="1" type="ORF">WFZ86_13665</name>
</gene>
<keyword evidence="2" id="KW-1185">Reference proteome</keyword>
<protein>
    <recommendedName>
        <fullName evidence="3">CHAT domain-containing protein</fullName>
    </recommendedName>
</protein>
<organism evidence="1 2">
    <name type="scientific">Flavobacterium polysaccharolyticum</name>
    <dbReference type="NCBI Taxonomy" id="3133148"/>
    <lineage>
        <taxon>Bacteria</taxon>
        <taxon>Pseudomonadati</taxon>
        <taxon>Bacteroidota</taxon>
        <taxon>Flavobacteriia</taxon>
        <taxon>Flavobacteriales</taxon>
        <taxon>Flavobacteriaceae</taxon>
        <taxon>Flavobacterium</taxon>
    </lineage>
</organism>
<sequence>MEIRRKNITSISYIQVSDYSEFNNSFLPPVEFNNEVIEFLKMVPVDLLQLSDSLEFLELCNRTLNQNGIDFSFFYSHSFTSLIDLLETTPQLTLVFLDSKSEIHKNIFAKFKNSEKIYFHFRNLNDFNLSAKNIVLNYQDFVQLLVERQDSILKALGINNFIINPSVNIIYKNFNPFFYFIPTRNNYFLLNSIIGNFVVSSDESVQEINKKNEAETQKAGKVPNSFERQNSYLSQINNIDFFQMISLKKGLIKLVTNIEPKVSPLILILPFNNPDIKSLYKNNDVIDLIQTEQTENYISNVTTKKTITMAIAGSHIVKERITFLDNVSFLHSSFAFSPVLRLPIQGKSIYRELSFFRSLSFASLSNPLNRKKLRRSILQFGNKLSKKVLSPNLQDTIKERDGQIVAITDLPIEWLTINNIPLIFTHDVCRLPETSLHGLMSIHAINKTFRFSITTETITKTLVILGNNEDPFKFWHDRVYESSIKNGFAVRHCLSLNEVKHFVHLLKPDILIFDCHGGVDDESKTTFLKIGNEILDGKFVIENEIYAPIVFISACGTAPTYGTYNIIANAFFEAGSLSVTSTYIPIAINSGSFLYLRILEKLPFAIKQIIHKNWLEFICHIIRTSTLSETYLNIQKKYKISTDEFVKSNSKALMDSLVFSERRKLYSELDEHIQKLTSDKKLHYSETIPEFLLYSNLGRADLILFKDWETAYIEKNVY</sequence>
<proteinExistence type="predicted"/>
<dbReference type="RefSeq" id="WP_342692444.1">
    <property type="nucleotide sequence ID" value="NZ_JBCGDP010000013.1"/>
</dbReference>
<evidence type="ECO:0000313" key="2">
    <source>
        <dbReference type="Proteomes" id="UP001468798"/>
    </source>
</evidence>
<evidence type="ECO:0008006" key="3">
    <source>
        <dbReference type="Google" id="ProtNLM"/>
    </source>
</evidence>
<dbReference type="Proteomes" id="UP001468798">
    <property type="component" value="Unassembled WGS sequence"/>
</dbReference>
<dbReference type="EMBL" id="JBCGDP010000013">
    <property type="protein sequence ID" value="MEM0577551.1"/>
    <property type="molecule type" value="Genomic_DNA"/>
</dbReference>
<name>A0ABU9NTE3_9FLAO</name>
<comment type="caution">
    <text evidence="1">The sequence shown here is derived from an EMBL/GenBank/DDBJ whole genome shotgun (WGS) entry which is preliminary data.</text>
</comment>
<evidence type="ECO:0000313" key="1">
    <source>
        <dbReference type="EMBL" id="MEM0577551.1"/>
    </source>
</evidence>
<accession>A0ABU9NTE3</accession>
<reference evidence="1 2" key="1">
    <citation type="submission" date="2024-03" db="EMBL/GenBank/DDBJ databases">
        <title>Two novel species of the genus Flavobacterium exhibiting potentially degradation of complex polysaccharides.</title>
        <authorList>
            <person name="Lian X."/>
        </authorList>
    </citation>
    <scope>NUCLEOTIDE SEQUENCE [LARGE SCALE GENOMIC DNA]</scope>
    <source>
        <strain evidence="1 2">N6</strain>
    </source>
</reference>